<evidence type="ECO:0000313" key="1">
    <source>
        <dbReference type="EMBL" id="KAK7835447.1"/>
    </source>
</evidence>
<dbReference type="EMBL" id="PKMF04000372">
    <property type="protein sequence ID" value="KAK7835447.1"/>
    <property type="molecule type" value="Genomic_DNA"/>
</dbReference>
<organism evidence="1 2">
    <name type="scientific">Quercus suber</name>
    <name type="common">Cork oak</name>
    <dbReference type="NCBI Taxonomy" id="58331"/>
    <lineage>
        <taxon>Eukaryota</taxon>
        <taxon>Viridiplantae</taxon>
        <taxon>Streptophyta</taxon>
        <taxon>Embryophyta</taxon>
        <taxon>Tracheophyta</taxon>
        <taxon>Spermatophyta</taxon>
        <taxon>Magnoliopsida</taxon>
        <taxon>eudicotyledons</taxon>
        <taxon>Gunneridae</taxon>
        <taxon>Pentapetalae</taxon>
        <taxon>rosids</taxon>
        <taxon>fabids</taxon>
        <taxon>Fagales</taxon>
        <taxon>Fagaceae</taxon>
        <taxon>Quercus</taxon>
    </lineage>
</organism>
<evidence type="ECO:0000313" key="2">
    <source>
        <dbReference type="Proteomes" id="UP000237347"/>
    </source>
</evidence>
<gene>
    <name evidence="1" type="ORF">CFP56_023513</name>
</gene>
<protein>
    <submittedName>
        <fullName evidence="1">Uncharacterized protein</fullName>
    </submittedName>
</protein>
<sequence>MGLGTVGSGSSKL</sequence>
<proteinExistence type="predicted"/>
<accession>A0AAW0K8Q6</accession>
<dbReference type="Proteomes" id="UP000237347">
    <property type="component" value="Unassembled WGS sequence"/>
</dbReference>
<name>A0AAW0K8Q6_QUESU</name>
<keyword evidence="2" id="KW-1185">Reference proteome</keyword>
<comment type="caution">
    <text evidence="1">The sequence shown here is derived from an EMBL/GenBank/DDBJ whole genome shotgun (WGS) entry which is preliminary data.</text>
</comment>
<reference evidence="1 2" key="1">
    <citation type="journal article" date="2018" name="Sci. Data">
        <title>The draft genome sequence of cork oak.</title>
        <authorList>
            <person name="Ramos A.M."/>
            <person name="Usie A."/>
            <person name="Barbosa P."/>
            <person name="Barros P.M."/>
            <person name="Capote T."/>
            <person name="Chaves I."/>
            <person name="Simoes F."/>
            <person name="Abreu I."/>
            <person name="Carrasquinho I."/>
            <person name="Faro C."/>
            <person name="Guimaraes J.B."/>
            <person name="Mendonca D."/>
            <person name="Nobrega F."/>
            <person name="Rodrigues L."/>
            <person name="Saibo N.J.M."/>
            <person name="Varela M.C."/>
            <person name="Egas C."/>
            <person name="Matos J."/>
            <person name="Miguel C.M."/>
            <person name="Oliveira M.M."/>
            <person name="Ricardo C.P."/>
            <person name="Goncalves S."/>
        </authorList>
    </citation>
    <scope>NUCLEOTIDE SEQUENCE [LARGE SCALE GENOMIC DNA]</scope>
    <source>
        <strain evidence="2">cv. HL8</strain>
    </source>
</reference>